<reference evidence="3 4" key="1">
    <citation type="submission" date="2017-04" db="EMBL/GenBank/DDBJ databases">
        <title>Draft genome sequences of Alloscardovia macacae UMA81211 and UMA81212 isolated from the feces of a rhesus macaque (Macaca mulatta).</title>
        <authorList>
            <person name="Albert K."/>
            <person name="Sela D.A."/>
        </authorList>
    </citation>
    <scope>NUCLEOTIDE SEQUENCE [LARGE SCALE GENOMIC DNA]</scope>
    <source>
        <strain evidence="3 4">UMA81212</strain>
    </source>
</reference>
<protein>
    <recommendedName>
        <fullName evidence="5">GNAT-like C-terminal domain-containing protein</fullName>
    </recommendedName>
</protein>
<name>A0A1Y2SWR2_9BIFI</name>
<evidence type="ECO:0008006" key="5">
    <source>
        <dbReference type="Google" id="ProtNLM"/>
    </source>
</evidence>
<comment type="caution">
    <text evidence="3">The sequence shown here is derived from an EMBL/GenBank/DDBJ whole genome shotgun (WGS) entry which is preliminary data.</text>
</comment>
<evidence type="ECO:0000259" key="1">
    <source>
        <dbReference type="Pfam" id="PF18082"/>
    </source>
</evidence>
<proteinExistence type="predicted"/>
<dbReference type="Pfam" id="PF18164">
    <property type="entry name" value="GNAT_C"/>
    <property type="match status" value="1"/>
</dbReference>
<evidence type="ECO:0000259" key="2">
    <source>
        <dbReference type="Pfam" id="PF18164"/>
    </source>
</evidence>
<evidence type="ECO:0000313" key="4">
    <source>
        <dbReference type="Proteomes" id="UP000243540"/>
    </source>
</evidence>
<dbReference type="Pfam" id="PF18082">
    <property type="entry name" value="NAT_N"/>
    <property type="match status" value="1"/>
</dbReference>
<evidence type="ECO:0000313" key="3">
    <source>
        <dbReference type="EMBL" id="OTA30230.1"/>
    </source>
</evidence>
<feature type="domain" description="N-acyltransferase N-terminal" evidence="1">
    <location>
        <begin position="5"/>
        <end position="57"/>
    </location>
</feature>
<dbReference type="InterPro" id="IPR041644">
    <property type="entry name" value="GNAT_C"/>
</dbReference>
<accession>A0A1Y2SWR2</accession>
<gene>
    <name evidence="3" type="ORF">B9T39_00555</name>
</gene>
<dbReference type="STRING" id="1160091.B9T39_00555"/>
<dbReference type="InterPro" id="IPR041273">
    <property type="entry name" value="NAT_N"/>
</dbReference>
<dbReference type="AlphaFoldDB" id="A0A1Y2SWR2"/>
<dbReference type="Gene3D" id="3.40.630.120">
    <property type="match status" value="1"/>
</dbReference>
<feature type="domain" description="GNAT-like C-terminal" evidence="2">
    <location>
        <begin position="60"/>
        <end position="199"/>
    </location>
</feature>
<dbReference type="EMBL" id="NEKC01000001">
    <property type="protein sequence ID" value="OTA30230.1"/>
    <property type="molecule type" value="Genomic_DNA"/>
</dbReference>
<dbReference type="Proteomes" id="UP000243540">
    <property type="component" value="Unassembled WGS sequence"/>
</dbReference>
<sequence>MLFIALHFTLPAYRKRGLEDEIFTDTMRAFPRFVCENKKRYGNYSFDREFWAYRQLALRIFRIGTLEYELSKDKQNAYISIHIPSDADLLPESVSTSVHSAKEWISNYFPDYRDALLRCESWMLNPVLPYFLTNESKIVSFQRLFDITAVNPDSEDWREWVFDGSSLPIELLPEDTSLRKAIKRHMREKGEFGNGVGVMMLDRI</sequence>
<organism evidence="3 4">
    <name type="scientific">Alloscardovia macacae</name>
    <dbReference type="NCBI Taxonomy" id="1160091"/>
    <lineage>
        <taxon>Bacteria</taxon>
        <taxon>Bacillati</taxon>
        <taxon>Actinomycetota</taxon>
        <taxon>Actinomycetes</taxon>
        <taxon>Bifidobacteriales</taxon>
        <taxon>Bifidobacteriaceae</taxon>
        <taxon>Alloscardovia</taxon>
    </lineage>
</organism>